<feature type="region of interest" description="Disordered" evidence="1">
    <location>
        <begin position="82"/>
        <end position="121"/>
    </location>
</feature>
<dbReference type="InterPro" id="IPR016197">
    <property type="entry name" value="Chromo-like_dom_sf"/>
</dbReference>
<dbReference type="CDD" id="cd00024">
    <property type="entry name" value="CD_CSD"/>
    <property type="match status" value="1"/>
</dbReference>
<dbReference type="OrthoDB" id="2401014at2759"/>
<name>A0A8H7U772_MORIS</name>
<feature type="compositionally biased region" description="Acidic residues" evidence="1">
    <location>
        <begin position="94"/>
        <end position="114"/>
    </location>
</feature>
<keyword evidence="4" id="KW-1185">Reference proteome</keyword>
<dbReference type="InterPro" id="IPR000953">
    <property type="entry name" value="Chromo/chromo_shadow_dom"/>
</dbReference>
<dbReference type="InterPro" id="IPR023780">
    <property type="entry name" value="Chromo_domain"/>
</dbReference>
<evidence type="ECO:0000313" key="4">
    <source>
        <dbReference type="Proteomes" id="UP000654370"/>
    </source>
</evidence>
<proteinExistence type="predicted"/>
<evidence type="ECO:0000313" key="3">
    <source>
        <dbReference type="EMBL" id="KAG2173361.1"/>
    </source>
</evidence>
<dbReference type="Pfam" id="PF00385">
    <property type="entry name" value="Chromo"/>
    <property type="match status" value="1"/>
</dbReference>
<dbReference type="Gene3D" id="2.40.50.40">
    <property type="match status" value="1"/>
</dbReference>
<evidence type="ECO:0000256" key="1">
    <source>
        <dbReference type="SAM" id="MobiDB-lite"/>
    </source>
</evidence>
<dbReference type="SUPFAM" id="SSF54160">
    <property type="entry name" value="Chromo domain-like"/>
    <property type="match status" value="1"/>
</dbReference>
<dbReference type="AlphaFoldDB" id="A0A8H7U772"/>
<evidence type="ECO:0000259" key="2">
    <source>
        <dbReference type="PROSITE" id="PS50013"/>
    </source>
</evidence>
<accession>A0A8H7U772</accession>
<gene>
    <name evidence="3" type="ORF">INT43_004735</name>
</gene>
<protein>
    <recommendedName>
        <fullName evidence="2">Chromo domain-containing protein</fullName>
    </recommendedName>
</protein>
<reference evidence="3" key="1">
    <citation type="submission" date="2020-12" db="EMBL/GenBank/DDBJ databases">
        <title>Metabolic potential, ecology and presence of endohyphal bacteria is reflected in genomic diversity of Mucoromycotina.</title>
        <authorList>
            <person name="Muszewska A."/>
            <person name="Okrasinska A."/>
            <person name="Steczkiewicz K."/>
            <person name="Drgas O."/>
            <person name="Orlowska M."/>
            <person name="Perlinska-Lenart U."/>
            <person name="Aleksandrzak-Piekarczyk T."/>
            <person name="Szatraj K."/>
            <person name="Zielenkiewicz U."/>
            <person name="Pilsyk S."/>
            <person name="Malc E."/>
            <person name="Mieczkowski P."/>
            <person name="Kruszewska J.S."/>
            <person name="Biernat P."/>
            <person name="Pawlowska J."/>
        </authorList>
    </citation>
    <scope>NUCLEOTIDE SEQUENCE</scope>
    <source>
        <strain evidence="3">WA0000067209</strain>
    </source>
</reference>
<dbReference type="PROSITE" id="PS50013">
    <property type="entry name" value="CHROMO_2"/>
    <property type="match status" value="1"/>
</dbReference>
<comment type="caution">
    <text evidence="3">The sequence shown here is derived from an EMBL/GenBank/DDBJ whole genome shotgun (WGS) entry which is preliminary data.</text>
</comment>
<organism evidence="3 4">
    <name type="scientific">Mortierella isabellina</name>
    <name type="common">Filamentous fungus</name>
    <name type="synonym">Umbelopsis isabellina</name>
    <dbReference type="NCBI Taxonomy" id="91625"/>
    <lineage>
        <taxon>Eukaryota</taxon>
        <taxon>Fungi</taxon>
        <taxon>Fungi incertae sedis</taxon>
        <taxon>Mucoromycota</taxon>
        <taxon>Mucoromycotina</taxon>
        <taxon>Umbelopsidomycetes</taxon>
        <taxon>Umbelopsidales</taxon>
        <taxon>Umbelopsidaceae</taxon>
        <taxon>Umbelopsis</taxon>
    </lineage>
</organism>
<dbReference type="EMBL" id="JAEPQZ010000015">
    <property type="protein sequence ID" value="KAG2173361.1"/>
    <property type="molecule type" value="Genomic_DNA"/>
</dbReference>
<sequence length="143" mass="16998">MSQNGDSISSDDESHIPEHILEFKWKRKGRFYRVKWLNADEDSYTWEDAEDVEPMYPMLVSQFWERLDTRWPGKVQADDMGYFAQDSEGYNSSQDEDFEAQSASEEDDDDEESEDRSVDWRTVRSIEGMDKTLDGKIRVYVRW</sequence>
<feature type="domain" description="Chromo" evidence="2">
    <location>
        <begin position="15"/>
        <end position="66"/>
    </location>
</feature>
<dbReference type="Proteomes" id="UP000654370">
    <property type="component" value="Unassembled WGS sequence"/>
</dbReference>